<evidence type="ECO:0000256" key="1">
    <source>
        <dbReference type="ARBA" id="ARBA00022679"/>
    </source>
</evidence>
<dbReference type="CDD" id="cd07989">
    <property type="entry name" value="LPLAT_AGPAT-like"/>
    <property type="match status" value="1"/>
</dbReference>
<evidence type="ECO:0000259" key="3">
    <source>
        <dbReference type="SMART" id="SM00563"/>
    </source>
</evidence>
<dbReference type="RefSeq" id="WP_160647260.1">
    <property type="nucleotide sequence ID" value="NZ_SIJB01000032.1"/>
</dbReference>
<feature type="domain" description="Phospholipid/glycerol acyltransferase" evidence="3">
    <location>
        <begin position="34"/>
        <end position="144"/>
    </location>
</feature>
<dbReference type="PANTHER" id="PTHR10434:SF11">
    <property type="entry name" value="1-ACYL-SN-GLYCEROL-3-PHOSPHATE ACYLTRANSFERASE"/>
    <property type="match status" value="1"/>
</dbReference>
<dbReference type="GO" id="GO:0006654">
    <property type="term" value="P:phosphatidic acid biosynthetic process"/>
    <property type="evidence" value="ECO:0007669"/>
    <property type="project" value="TreeGrafter"/>
</dbReference>
<dbReference type="PANTHER" id="PTHR10434">
    <property type="entry name" value="1-ACYL-SN-GLYCEROL-3-PHOSPHATE ACYLTRANSFERASE"/>
    <property type="match status" value="1"/>
</dbReference>
<evidence type="ECO:0000313" key="5">
    <source>
        <dbReference type="Proteomes" id="UP000448943"/>
    </source>
</evidence>
<dbReference type="GO" id="GO:0003841">
    <property type="term" value="F:1-acylglycerol-3-phosphate O-acyltransferase activity"/>
    <property type="evidence" value="ECO:0007669"/>
    <property type="project" value="TreeGrafter"/>
</dbReference>
<gene>
    <name evidence="4" type="ORF">ERL59_16000</name>
</gene>
<dbReference type="AlphaFoldDB" id="A0A6N9Q6H5"/>
<sequence>MLYKTVRMILRFLYVLIYRLKVVGKSNIPEHGGVMLCSNHVNLLDPTIVGIPLDRQVHFMAKEELFKIPVLGKLIVKLGAFPVKRGGVSKESIRNTIKILNEGKVFGIFPEGTRRKSLGVGKKGAASFALRSDATVVPVAIIGNYTPFRKMKVIYGKPVDLSEFKEDSSGDRLEKATDKIMSNIDKLLKSNSS</sequence>
<dbReference type="InterPro" id="IPR002123">
    <property type="entry name" value="Plipid/glycerol_acylTrfase"/>
</dbReference>
<proteinExistence type="predicted"/>
<keyword evidence="2 4" id="KW-0012">Acyltransferase</keyword>
<dbReference type="SUPFAM" id="SSF69593">
    <property type="entry name" value="Glycerol-3-phosphate (1)-acyltransferase"/>
    <property type="match status" value="1"/>
</dbReference>
<reference evidence="4 5" key="1">
    <citation type="submission" date="2019-01" db="EMBL/GenBank/DDBJ databases">
        <title>Chengkuizengella sp. nov., isolated from deep-sea sediment of East Pacific Ocean.</title>
        <authorList>
            <person name="Yang J."/>
            <person name="Lai Q."/>
            <person name="Shao Z."/>
        </authorList>
    </citation>
    <scope>NUCLEOTIDE SEQUENCE [LARGE SCALE GENOMIC DNA]</scope>
    <source>
        <strain evidence="4 5">YPA3-1-1</strain>
    </source>
</reference>
<accession>A0A6N9Q6H5</accession>
<organism evidence="4 5">
    <name type="scientific">Chengkuizengella marina</name>
    <dbReference type="NCBI Taxonomy" id="2507566"/>
    <lineage>
        <taxon>Bacteria</taxon>
        <taxon>Bacillati</taxon>
        <taxon>Bacillota</taxon>
        <taxon>Bacilli</taxon>
        <taxon>Bacillales</taxon>
        <taxon>Paenibacillaceae</taxon>
        <taxon>Chengkuizengella</taxon>
    </lineage>
</organism>
<evidence type="ECO:0000256" key="2">
    <source>
        <dbReference type="ARBA" id="ARBA00023315"/>
    </source>
</evidence>
<protein>
    <submittedName>
        <fullName evidence="4">1-acyl-sn-glycerol-3-phosphate acyltransferase</fullName>
    </submittedName>
</protein>
<dbReference type="Proteomes" id="UP000448943">
    <property type="component" value="Unassembled WGS sequence"/>
</dbReference>
<dbReference type="EMBL" id="SIJB01000032">
    <property type="protein sequence ID" value="NBI30452.1"/>
    <property type="molecule type" value="Genomic_DNA"/>
</dbReference>
<dbReference type="SMART" id="SM00563">
    <property type="entry name" value="PlsC"/>
    <property type="match status" value="1"/>
</dbReference>
<dbReference type="OrthoDB" id="9803035at2"/>
<keyword evidence="5" id="KW-1185">Reference proteome</keyword>
<comment type="caution">
    <text evidence="4">The sequence shown here is derived from an EMBL/GenBank/DDBJ whole genome shotgun (WGS) entry which is preliminary data.</text>
</comment>
<evidence type="ECO:0000313" key="4">
    <source>
        <dbReference type="EMBL" id="NBI30452.1"/>
    </source>
</evidence>
<keyword evidence="1 4" id="KW-0808">Transferase</keyword>
<dbReference type="Pfam" id="PF01553">
    <property type="entry name" value="Acyltransferase"/>
    <property type="match status" value="1"/>
</dbReference>
<name>A0A6N9Q6H5_9BACL</name>